<dbReference type="Proteomes" id="UP000734823">
    <property type="component" value="Unassembled WGS sequence"/>
</dbReference>
<evidence type="ECO:0000256" key="7">
    <source>
        <dbReference type="SAM" id="Phobius"/>
    </source>
</evidence>
<keyword evidence="4 7" id="KW-0812">Transmembrane</keyword>
<evidence type="ECO:0000256" key="4">
    <source>
        <dbReference type="ARBA" id="ARBA00022692"/>
    </source>
</evidence>
<dbReference type="PROSITE" id="PS50850">
    <property type="entry name" value="MFS"/>
    <property type="match status" value="1"/>
</dbReference>
<dbReference type="InterPro" id="IPR010290">
    <property type="entry name" value="TM_effector"/>
</dbReference>
<dbReference type="Pfam" id="PF05977">
    <property type="entry name" value="MFS_3"/>
    <property type="match status" value="1"/>
</dbReference>
<sequence length="449" mass="45671">MRLGQLVVDVTPARVSRDFRLLLICRTVVLLGAGFIAVAAPVQVYRLTESSLQVGLISLTLGMTMLLGFIAGGVLADRMDRRKLILISSVTVVLAFTAFAVNAAVPSAHELLFIYLIVIVGAGVEGIGQTALAAVTPALVAPEHLAAGSGLIVVTSQLGLIAGPALGGVIIAGAGLPGAYAAAAAAVLISTVLLATLPALPPGAADATDDTEVEAEREGWFVSIAEGFRFVRHDKLIRAVLIIDLCATGFGVPQTLFPQLVAEVFHGGPEMIGLLAAAPAVGALLASVSSGWTSRVRRSGRALIISVLLMGAAYVGFGLSPHLVPAMIFLAIIGGVDSVSEILRRALLMRHTPDHLQGRVNSLWLAQASTSYSLGSTTSGFAAGLFGPAVAIVGAGALCISGVAALASTSPELRDATLTVDEDTVDPAVSVAAVSGSTEKDPGAEVSLG</sequence>
<keyword evidence="2" id="KW-0813">Transport</keyword>
<protein>
    <submittedName>
        <fullName evidence="9">Enterobactin transporter EntS</fullName>
    </submittedName>
</protein>
<dbReference type="SUPFAM" id="SSF103473">
    <property type="entry name" value="MFS general substrate transporter"/>
    <property type="match status" value="1"/>
</dbReference>
<dbReference type="NCBIfam" id="NF007792">
    <property type="entry name" value="PRK10489.1"/>
    <property type="match status" value="1"/>
</dbReference>
<evidence type="ECO:0000256" key="2">
    <source>
        <dbReference type="ARBA" id="ARBA00022448"/>
    </source>
</evidence>
<gene>
    <name evidence="9" type="primary">entS</name>
    <name evidence="9" type="ORF">GPZ80_12610</name>
</gene>
<feature type="transmembrane region" description="Helical" evidence="7">
    <location>
        <begin position="300"/>
        <end position="317"/>
    </location>
</feature>
<evidence type="ECO:0000256" key="5">
    <source>
        <dbReference type="ARBA" id="ARBA00022989"/>
    </source>
</evidence>
<proteinExistence type="predicted"/>
<evidence type="ECO:0000256" key="1">
    <source>
        <dbReference type="ARBA" id="ARBA00004429"/>
    </source>
</evidence>
<keyword evidence="10" id="KW-1185">Reference proteome</keyword>
<name>A0ABR7L5R5_9PSEU</name>
<evidence type="ECO:0000256" key="3">
    <source>
        <dbReference type="ARBA" id="ARBA00022475"/>
    </source>
</evidence>
<dbReference type="CDD" id="cd06173">
    <property type="entry name" value="MFS_MefA_like"/>
    <property type="match status" value="1"/>
</dbReference>
<feature type="transmembrane region" description="Helical" evidence="7">
    <location>
        <begin position="84"/>
        <end position="105"/>
    </location>
</feature>
<dbReference type="PANTHER" id="PTHR23513:SF9">
    <property type="entry name" value="ENTEROBACTIN EXPORTER ENTS"/>
    <property type="match status" value="1"/>
</dbReference>
<feature type="transmembrane region" description="Helical" evidence="7">
    <location>
        <begin position="52"/>
        <end position="72"/>
    </location>
</feature>
<dbReference type="InterPro" id="IPR036259">
    <property type="entry name" value="MFS_trans_sf"/>
</dbReference>
<feature type="transmembrane region" description="Helical" evidence="7">
    <location>
        <begin position="21"/>
        <end position="40"/>
    </location>
</feature>
<dbReference type="Gene3D" id="1.20.1250.20">
    <property type="entry name" value="MFS general substrate transporter like domains"/>
    <property type="match status" value="1"/>
</dbReference>
<feature type="transmembrane region" description="Helical" evidence="7">
    <location>
        <begin position="179"/>
        <end position="200"/>
    </location>
</feature>
<keyword evidence="6 7" id="KW-0472">Membrane</keyword>
<evidence type="ECO:0000313" key="10">
    <source>
        <dbReference type="Proteomes" id="UP000734823"/>
    </source>
</evidence>
<accession>A0ABR7L5R5</accession>
<feature type="transmembrane region" description="Helical" evidence="7">
    <location>
        <begin position="111"/>
        <end position="139"/>
    </location>
</feature>
<feature type="transmembrane region" description="Helical" evidence="7">
    <location>
        <begin position="271"/>
        <end position="288"/>
    </location>
</feature>
<comment type="caution">
    <text evidence="9">The sequence shown here is derived from an EMBL/GenBank/DDBJ whole genome shotgun (WGS) entry which is preliminary data.</text>
</comment>
<reference evidence="9 10" key="1">
    <citation type="submission" date="2020-06" db="EMBL/GenBank/DDBJ databases">
        <title>Actinokineospora xiongansis sp. nov., isolated from soil of Baiyangdian.</title>
        <authorList>
            <person name="Zhang X."/>
        </authorList>
    </citation>
    <scope>NUCLEOTIDE SEQUENCE [LARGE SCALE GENOMIC DNA]</scope>
    <source>
        <strain evidence="9 10">HBU206404</strain>
    </source>
</reference>
<organism evidence="9 10">
    <name type="scientific">Actinokineospora xionganensis</name>
    <dbReference type="NCBI Taxonomy" id="2684470"/>
    <lineage>
        <taxon>Bacteria</taxon>
        <taxon>Bacillati</taxon>
        <taxon>Actinomycetota</taxon>
        <taxon>Actinomycetes</taxon>
        <taxon>Pseudonocardiales</taxon>
        <taxon>Pseudonocardiaceae</taxon>
        <taxon>Actinokineospora</taxon>
    </lineage>
</organism>
<feature type="transmembrane region" description="Helical" evidence="7">
    <location>
        <begin position="389"/>
        <end position="407"/>
    </location>
</feature>
<feature type="domain" description="Major facilitator superfamily (MFS) profile" evidence="8">
    <location>
        <begin position="1"/>
        <end position="202"/>
    </location>
</feature>
<keyword evidence="3" id="KW-1003">Cell membrane</keyword>
<dbReference type="EMBL" id="JABVED010000006">
    <property type="protein sequence ID" value="MBC6448010.1"/>
    <property type="molecule type" value="Genomic_DNA"/>
</dbReference>
<evidence type="ECO:0000256" key="6">
    <source>
        <dbReference type="ARBA" id="ARBA00023136"/>
    </source>
</evidence>
<dbReference type="RefSeq" id="WP_187220516.1">
    <property type="nucleotide sequence ID" value="NZ_JABVED010000006.1"/>
</dbReference>
<evidence type="ECO:0000259" key="8">
    <source>
        <dbReference type="PROSITE" id="PS50850"/>
    </source>
</evidence>
<keyword evidence="5 7" id="KW-1133">Transmembrane helix</keyword>
<comment type="subcellular location">
    <subcellularLocation>
        <location evidence="1">Cell inner membrane</location>
        <topology evidence="1">Multi-pass membrane protein</topology>
    </subcellularLocation>
</comment>
<dbReference type="InterPro" id="IPR020846">
    <property type="entry name" value="MFS_dom"/>
</dbReference>
<dbReference type="PANTHER" id="PTHR23513">
    <property type="entry name" value="INTEGRAL MEMBRANE EFFLUX PROTEIN-RELATED"/>
    <property type="match status" value="1"/>
</dbReference>
<feature type="transmembrane region" description="Helical" evidence="7">
    <location>
        <begin position="236"/>
        <end position="256"/>
    </location>
</feature>
<evidence type="ECO:0000313" key="9">
    <source>
        <dbReference type="EMBL" id="MBC6448010.1"/>
    </source>
</evidence>
<feature type="transmembrane region" description="Helical" evidence="7">
    <location>
        <begin position="151"/>
        <end position="173"/>
    </location>
</feature>